<dbReference type="KEGG" id="mma:MM_0018"/>
<reference evidence="1 2" key="1">
    <citation type="journal article" date="2002" name="J. Mol. Microbiol. Biotechnol.">
        <title>The genome of Methanosarcina mazei: evidence for lateral gene transfer between Bacteria and Archaea.</title>
        <authorList>
            <person name="Deppenmeier U."/>
            <person name="Johann A."/>
            <person name="Hartsch T."/>
            <person name="Merkl R."/>
            <person name="Schmitz R.A."/>
            <person name="Martinez-Arias R."/>
            <person name="Henne A."/>
            <person name="Wiezer A."/>
            <person name="Baumer S."/>
            <person name="Jacobi C."/>
            <person name="Bruggemann H."/>
            <person name="Lienard T."/>
            <person name="Christmann A."/>
            <person name="Bomeke M."/>
            <person name="Steckel S."/>
            <person name="Bhattacharyya A."/>
            <person name="Lykidis A."/>
            <person name="Overbeek R."/>
            <person name="Klenk H.P."/>
            <person name="Gunsalus R.P."/>
            <person name="Fritz H.J."/>
            <person name="Gottschalk G."/>
        </authorList>
    </citation>
    <scope>NUCLEOTIDE SEQUENCE [LARGE SCALE GENOMIC DNA]</scope>
    <source>
        <strain evidence="2">ATCC BAA-159 / DSM 3647 / Goe1 / Go1 / JCM 11833 / OCM 88</strain>
    </source>
</reference>
<dbReference type="Proteomes" id="UP000000595">
    <property type="component" value="Chromosome"/>
</dbReference>
<protein>
    <submittedName>
        <fullName evidence="1">Conserved protein</fullName>
    </submittedName>
</protein>
<proteinExistence type="predicted"/>
<gene>
    <name evidence="1" type="ordered locus">MM_0018</name>
</gene>
<dbReference type="AlphaFoldDB" id="Q8Q0W2"/>
<dbReference type="eggNOG" id="arCOG03988">
    <property type="taxonomic scope" value="Archaea"/>
</dbReference>
<accession>Q8Q0W2</accession>
<organism evidence="1 2">
    <name type="scientific">Methanosarcina mazei (strain ATCC BAA-159 / DSM 3647 / Goe1 / Go1 / JCM 11833 / OCM 88)</name>
    <name type="common">Methanosarcina frisia</name>
    <dbReference type="NCBI Taxonomy" id="192952"/>
    <lineage>
        <taxon>Archaea</taxon>
        <taxon>Methanobacteriati</taxon>
        <taxon>Methanobacteriota</taxon>
        <taxon>Stenosarchaea group</taxon>
        <taxon>Methanomicrobia</taxon>
        <taxon>Methanosarcinales</taxon>
        <taxon>Methanosarcinaceae</taxon>
        <taxon>Methanosarcina</taxon>
    </lineage>
</organism>
<dbReference type="EMBL" id="AE008384">
    <property type="protein sequence ID" value="AAM29714.1"/>
    <property type="molecule type" value="Genomic_DNA"/>
</dbReference>
<evidence type="ECO:0000313" key="2">
    <source>
        <dbReference type="Proteomes" id="UP000000595"/>
    </source>
</evidence>
<dbReference type="HOGENOM" id="CLU_2140223_0_0_2"/>
<evidence type="ECO:0000313" key="1">
    <source>
        <dbReference type="EMBL" id="AAM29714.1"/>
    </source>
</evidence>
<name>Q8Q0W2_METMA</name>
<sequence>MFLTKESYTILFFSNKQQLKTKGETKWPLMTEEVGEETATAEVSELQGKCTRQNVLIVVLKPKYLSNLIRKDRFTAENVFLNTGNQEKTDTKCYSLTEFILILILFHFFNVT</sequence>